<dbReference type="PANTHER" id="PTHR30008">
    <property type="entry name" value="EXODEOXYRIBONUCLEASE 7 LARGE SUBUNIT"/>
    <property type="match status" value="1"/>
</dbReference>
<dbReference type="Proteomes" id="UP000245081">
    <property type="component" value="Unassembled WGS sequence"/>
</dbReference>
<dbReference type="Pfam" id="PF02601">
    <property type="entry name" value="Exonuc_VII_L"/>
    <property type="match status" value="1"/>
</dbReference>
<evidence type="ECO:0000256" key="4">
    <source>
        <dbReference type="ARBA" id="ARBA00022839"/>
    </source>
</evidence>
<keyword evidence="1 5" id="KW-0963">Cytoplasm</keyword>
<dbReference type="PANTHER" id="PTHR30008:SF0">
    <property type="entry name" value="EXODEOXYRIBONUCLEASE 7 LARGE SUBUNIT"/>
    <property type="match status" value="1"/>
</dbReference>
<dbReference type="AlphaFoldDB" id="A0A2R5F764"/>
<comment type="similarity">
    <text evidence="5 6">Belongs to the XseA family.</text>
</comment>
<evidence type="ECO:0000256" key="3">
    <source>
        <dbReference type="ARBA" id="ARBA00022801"/>
    </source>
</evidence>
<dbReference type="InterPro" id="IPR025824">
    <property type="entry name" value="OB-fold_nuc-bd_dom"/>
</dbReference>
<keyword evidence="3 5" id="KW-0378">Hydrolase</keyword>
<dbReference type="Pfam" id="PF13742">
    <property type="entry name" value="tRNA_anti_2"/>
    <property type="match status" value="1"/>
</dbReference>
<evidence type="ECO:0000259" key="8">
    <source>
        <dbReference type="Pfam" id="PF13742"/>
    </source>
</evidence>
<dbReference type="GO" id="GO:0003676">
    <property type="term" value="F:nucleic acid binding"/>
    <property type="evidence" value="ECO:0007669"/>
    <property type="project" value="InterPro"/>
</dbReference>
<dbReference type="EMBL" id="BDOQ01000001">
    <property type="protein sequence ID" value="GBG12474.1"/>
    <property type="molecule type" value="Genomic_DNA"/>
</dbReference>
<evidence type="ECO:0000313" key="10">
    <source>
        <dbReference type="Proteomes" id="UP000245081"/>
    </source>
</evidence>
<comment type="caution">
    <text evidence="9">The sequence shown here is derived from an EMBL/GenBank/DDBJ whole genome shotgun (WGS) entry which is preliminary data.</text>
</comment>
<dbReference type="EC" id="3.1.11.6" evidence="5"/>
<feature type="domain" description="Exonuclease VII large subunit C-terminal" evidence="7">
    <location>
        <begin position="129"/>
        <end position="418"/>
    </location>
</feature>
<organism evidence="9 10">
    <name type="scientific">Novimethylophilus kurashikiensis</name>
    <dbReference type="NCBI Taxonomy" id="1825523"/>
    <lineage>
        <taxon>Bacteria</taxon>
        <taxon>Pseudomonadati</taxon>
        <taxon>Pseudomonadota</taxon>
        <taxon>Betaproteobacteria</taxon>
        <taxon>Nitrosomonadales</taxon>
        <taxon>Methylophilaceae</taxon>
        <taxon>Novimethylophilus</taxon>
    </lineage>
</organism>
<dbReference type="GO" id="GO:0008855">
    <property type="term" value="F:exodeoxyribonuclease VII activity"/>
    <property type="evidence" value="ECO:0007669"/>
    <property type="project" value="UniProtKB-UniRule"/>
</dbReference>
<keyword evidence="10" id="KW-1185">Reference proteome</keyword>
<comment type="catalytic activity">
    <reaction evidence="5 6">
        <text>Exonucleolytic cleavage in either 5'- to 3'- or 3'- to 5'-direction to yield nucleoside 5'-phosphates.</text>
        <dbReference type="EC" id="3.1.11.6"/>
    </reaction>
</comment>
<comment type="subcellular location">
    <subcellularLocation>
        <location evidence="5 6">Cytoplasm</location>
    </subcellularLocation>
</comment>
<dbReference type="GO" id="GO:0005737">
    <property type="term" value="C:cytoplasm"/>
    <property type="evidence" value="ECO:0007669"/>
    <property type="project" value="UniProtKB-SubCell"/>
</dbReference>
<dbReference type="CDD" id="cd04489">
    <property type="entry name" value="ExoVII_LU_OBF"/>
    <property type="match status" value="1"/>
</dbReference>
<proteinExistence type="inferred from homology"/>
<gene>
    <name evidence="5 9" type="primary">xseA</name>
    <name evidence="9" type="ORF">NMK_0005</name>
</gene>
<keyword evidence="4 5" id="KW-0269">Exonuclease</keyword>
<dbReference type="InterPro" id="IPR003753">
    <property type="entry name" value="Exonuc_VII_L"/>
</dbReference>
<dbReference type="RefSeq" id="WP_181376120.1">
    <property type="nucleotide sequence ID" value="NZ_BDOQ01000001.1"/>
</dbReference>
<reference evidence="9 10" key="1">
    <citation type="journal article" date="2018" name="Environ. Microbiol.">
        <title>Isolation and genomic characterization of Novimethylophilus kurashikiensis gen. nov. sp. nov., a new lanthanide-dependent methylotrophic species of Methylophilaceae.</title>
        <authorList>
            <person name="Lv H."/>
            <person name="Sahin N."/>
            <person name="Tani A."/>
        </authorList>
    </citation>
    <scope>NUCLEOTIDE SEQUENCE [LARGE SCALE GENOMIC DNA]</scope>
    <source>
        <strain evidence="9 10">La2-4</strain>
    </source>
</reference>
<comment type="function">
    <text evidence="5">Bidirectionally degrades single-stranded DNA into large acid-insoluble oligonucleotides, which are then degraded further into small acid-soluble oligonucleotides.</text>
</comment>
<sequence length="429" mass="48015">MSQDLFSARPTVLSVSDLNRSVRELLEGSIPLMWVGGEISNLTRAASGHWYFSLKDSKAQVRCVMFRSRNAYLDWQPKEGDQVEARALVSLYEARGEFQLTIEALRRAGLGALFEAYERLKAKLQQEGLFDATRKRLLPEHPRQIGIVTSPDAAALRDVITTLRRRMPGLPVVLYPTPVQGKGAAELIARAIRTASERNECDVLIVCRGGGSIEDLWQFNEEIVARAIADCPMPVVSGVGHETDFSIADFVADVRAPTPTAAAEMVSQDRSILVAQLNQLGRRLMRQMSHALAERMQKVDYLSRCLVHPGEKIRQQSELLAQVRMRLHHGMQRSLQKAQTGFAPMPQRMQMAGLRSFEIRKLRLERLAQSLQHLNPTNVLERGYSLVQTEEGLVVRNSGDLRIGETLKVTFAVGNSQVKVEKTEPGRDL</sequence>
<evidence type="ECO:0000256" key="2">
    <source>
        <dbReference type="ARBA" id="ARBA00022722"/>
    </source>
</evidence>
<evidence type="ECO:0000256" key="1">
    <source>
        <dbReference type="ARBA" id="ARBA00022490"/>
    </source>
</evidence>
<comment type="subunit">
    <text evidence="5">Heterooligomer composed of large and small subunits.</text>
</comment>
<dbReference type="GO" id="GO:0009318">
    <property type="term" value="C:exodeoxyribonuclease VII complex"/>
    <property type="evidence" value="ECO:0007669"/>
    <property type="project" value="UniProtKB-UniRule"/>
</dbReference>
<evidence type="ECO:0000313" key="9">
    <source>
        <dbReference type="EMBL" id="GBG12474.1"/>
    </source>
</evidence>
<dbReference type="NCBIfam" id="TIGR00237">
    <property type="entry name" value="xseA"/>
    <property type="match status" value="1"/>
</dbReference>
<evidence type="ECO:0000256" key="6">
    <source>
        <dbReference type="RuleBase" id="RU004355"/>
    </source>
</evidence>
<protein>
    <recommendedName>
        <fullName evidence="5">Exodeoxyribonuclease 7 large subunit</fullName>
        <ecNumber evidence="5">3.1.11.6</ecNumber>
    </recommendedName>
    <alternativeName>
        <fullName evidence="5">Exodeoxyribonuclease VII large subunit</fullName>
        <shortName evidence="5">Exonuclease VII large subunit</shortName>
    </alternativeName>
</protein>
<evidence type="ECO:0000256" key="5">
    <source>
        <dbReference type="HAMAP-Rule" id="MF_00378"/>
    </source>
</evidence>
<accession>A0A2R5F764</accession>
<feature type="domain" description="OB-fold nucleic acid binding" evidence="8">
    <location>
        <begin position="13"/>
        <end position="105"/>
    </location>
</feature>
<dbReference type="HAMAP" id="MF_00378">
    <property type="entry name" value="Exonuc_7_L"/>
    <property type="match status" value="1"/>
</dbReference>
<dbReference type="InterPro" id="IPR020579">
    <property type="entry name" value="Exonuc_VII_lsu_C"/>
</dbReference>
<evidence type="ECO:0000259" key="7">
    <source>
        <dbReference type="Pfam" id="PF02601"/>
    </source>
</evidence>
<dbReference type="GO" id="GO:0006308">
    <property type="term" value="P:DNA catabolic process"/>
    <property type="evidence" value="ECO:0007669"/>
    <property type="project" value="UniProtKB-UniRule"/>
</dbReference>
<name>A0A2R5F764_9PROT</name>
<keyword evidence="2 5" id="KW-0540">Nuclease</keyword>